<organism evidence="2 3">
    <name type="scientific">Hirundo rustica rustica</name>
    <dbReference type="NCBI Taxonomy" id="333673"/>
    <lineage>
        <taxon>Eukaryota</taxon>
        <taxon>Metazoa</taxon>
        <taxon>Chordata</taxon>
        <taxon>Craniata</taxon>
        <taxon>Vertebrata</taxon>
        <taxon>Euteleostomi</taxon>
        <taxon>Archelosauria</taxon>
        <taxon>Archosauria</taxon>
        <taxon>Dinosauria</taxon>
        <taxon>Saurischia</taxon>
        <taxon>Theropoda</taxon>
        <taxon>Coelurosauria</taxon>
        <taxon>Aves</taxon>
        <taxon>Neognathae</taxon>
        <taxon>Neoaves</taxon>
        <taxon>Telluraves</taxon>
        <taxon>Australaves</taxon>
        <taxon>Passeriformes</taxon>
        <taxon>Sylvioidea</taxon>
        <taxon>Hirundinidae</taxon>
        <taxon>Hirundo</taxon>
    </lineage>
</organism>
<comment type="caution">
    <text evidence="2">The sequence shown here is derived from an EMBL/GenBank/DDBJ whole genome shotgun (WGS) entry which is preliminary data.</text>
</comment>
<dbReference type="EMBL" id="QRBI01000108">
    <property type="protein sequence ID" value="RMC11378.1"/>
    <property type="molecule type" value="Genomic_DNA"/>
</dbReference>
<evidence type="ECO:0000256" key="1">
    <source>
        <dbReference type="SAM" id="MobiDB-lite"/>
    </source>
</evidence>
<dbReference type="InterPro" id="IPR042986">
    <property type="entry name" value="PLEKHS1"/>
</dbReference>
<feature type="region of interest" description="Disordered" evidence="1">
    <location>
        <begin position="211"/>
        <end position="250"/>
    </location>
</feature>
<feature type="region of interest" description="Disordered" evidence="1">
    <location>
        <begin position="162"/>
        <end position="186"/>
    </location>
</feature>
<feature type="compositionally biased region" description="Basic and acidic residues" evidence="1">
    <location>
        <begin position="227"/>
        <end position="237"/>
    </location>
</feature>
<dbReference type="Proteomes" id="UP000269221">
    <property type="component" value="Unassembled WGS sequence"/>
</dbReference>
<gene>
    <name evidence="2" type="ORF">DUI87_11497</name>
</gene>
<evidence type="ECO:0000313" key="3">
    <source>
        <dbReference type="Proteomes" id="UP000269221"/>
    </source>
</evidence>
<feature type="compositionally biased region" description="Polar residues" evidence="1">
    <location>
        <begin position="238"/>
        <end position="250"/>
    </location>
</feature>
<dbReference type="OrthoDB" id="9900190at2759"/>
<accession>A0A3M0KDR6</accession>
<evidence type="ECO:0000313" key="2">
    <source>
        <dbReference type="EMBL" id="RMC11378.1"/>
    </source>
</evidence>
<feature type="region of interest" description="Disordered" evidence="1">
    <location>
        <begin position="86"/>
        <end position="149"/>
    </location>
</feature>
<dbReference type="AlphaFoldDB" id="A0A3M0KDR6"/>
<protein>
    <submittedName>
        <fullName evidence="2">Uncharacterized protein</fullName>
    </submittedName>
</protein>
<dbReference type="PANTHER" id="PTHR47014:SF1">
    <property type="entry name" value="PLECKSTRIN HOMOLOGY DOMAIN-CONTAINING FAMILY S MEMBER 1"/>
    <property type="match status" value="1"/>
</dbReference>
<sequence length="395" mass="44125">MMVVALCLLLCREIALLGSFGLVISFLPAQCLLQQDCRWIWTGTLCHALGGMGYVQGKQKRIISIEVGISDAEIMETVRKMFKCLPEQQTGSSEDKNRPYSDPGPHQAQCDPPRGAFPSLQDKILGRSEENLLLSDPEENIKKDEEDYYQTPSNVLAKCTTEASKPDPTAESDVPVQEEPVQNKPERENIYMSMKSLKLLDERCQLTGRCDGLPSPPKCQNNSACPRDLEADKDTKFPESSPSLQPTLQRRQNSLPLSVVHLSILLGQVTDEMQLQKLDIFVPLADINNYLKLTEAAGRICVSQWTGPHRLGCLFNHGDHVVAVNDLQPQGVEEAYFFISRSTRKEENYLALGHQVIHQCKLSSINDLVKGMISPEEIGAVSQRVTRKSNSYKNQ</sequence>
<dbReference type="STRING" id="333673.A0A3M0KDR6"/>
<proteinExistence type="predicted"/>
<name>A0A3M0KDR6_HIRRU</name>
<keyword evidence="3" id="KW-1185">Reference proteome</keyword>
<reference evidence="2 3" key="1">
    <citation type="submission" date="2018-07" db="EMBL/GenBank/DDBJ databases">
        <title>A high quality draft genome assembly of the barn swallow (H. rustica rustica).</title>
        <authorList>
            <person name="Formenti G."/>
            <person name="Chiara M."/>
            <person name="Poveda L."/>
            <person name="Francoijs K.-J."/>
            <person name="Bonisoli-Alquati A."/>
            <person name="Canova L."/>
            <person name="Gianfranceschi L."/>
            <person name="Horner D.S."/>
            <person name="Saino N."/>
        </authorList>
    </citation>
    <scope>NUCLEOTIDE SEQUENCE [LARGE SCALE GENOMIC DNA]</scope>
    <source>
        <strain evidence="2">Chelidonia</strain>
        <tissue evidence="2">Blood</tissue>
    </source>
</reference>
<dbReference type="PANTHER" id="PTHR47014">
    <property type="entry name" value="PLECKSTRIN HOMOLOGY DOMAIN-CONTAINING FAMILY S MEMBER 1"/>
    <property type="match status" value="1"/>
</dbReference>